<evidence type="ECO:0000256" key="2">
    <source>
        <dbReference type="ARBA" id="ARBA00022853"/>
    </source>
</evidence>
<dbReference type="InterPro" id="IPR032563">
    <property type="entry name" value="DAMP1_SANT-like"/>
</dbReference>
<organism evidence="11 13">
    <name type="scientific">Dracunculus medinensis</name>
    <name type="common">Guinea worm</name>
    <dbReference type="NCBI Taxonomy" id="318479"/>
    <lineage>
        <taxon>Eukaryota</taxon>
        <taxon>Metazoa</taxon>
        <taxon>Ecdysozoa</taxon>
        <taxon>Nematoda</taxon>
        <taxon>Chromadorea</taxon>
        <taxon>Rhabditida</taxon>
        <taxon>Spirurina</taxon>
        <taxon>Dracunculoidea</taxon>
        <taxon>Dracunculidae</taxon>
        <taxon>Dracunculus</taxon>
    </lineage>
</organism>
<reference evidence="10 12" key="2">
    <citation type="submission" date="2018-11" db="EMBL/GenBank/DDBJ databases">
        <authorList>
            <consortium name="Pathogen Informatics"/>
        </authorList>
    </citation>
    <scope>NUCLEOTIDE SEQUENCE [LARGE SCALE GENOMIC DNA]</scope>
</reference>
<name>A0A0N4U732_DRAME</name>
<protein>
    <recommendedName>
        <fullName evidence="6">DNA methyltransferase 1-associated protein 1</fullName>
    </recommendedName>
</protein>
<dbReference type="OrthoDB" id="19740at2759"/>
<dbReference type="GO" id="GO:0000812">
    <property type="term" value="C:Swr1 complex"/>
    <property type="evidence" value="ECO:0007669"/>
    <property type="project" value="TreeGrafter"/>
</dbReference>
<evidence type="ECO:0000313" key="11">
    <source>
        <dbReference type="Proteomes" id="UP000038040"/>
    </source>
</evidence>
<comment type="subcellular location">
    <subcellularLocation>
        <location evidence="1">Nucleus</location>
    </subcellularLocation>
</comment>
<accession>A0A0N4U732</accession>
<dbReference type="InterPro" id="IPR027109">
    <property type="entry name" value="Swc4/Dmap1"/>
</dbReference>
<evidence type="ECO:0000313" key="12">
    <source>
        <dbReference type="Proteomes" id="UP000274756"/>
    </source>
</evidence>
<feature type="domain" description="DNA methyltransferase 1-associated 1" evidence="8">
    <location>
        <begin position="232"/>
        <end position="299"/>
    </location>
</feature>
<dbReference type="Gene3D" id="1.10.10.60">
    <property type="entry name" value="Homeodomain-like"/>
    <property type="match status" value="1"/>
</dbReference>
<evidence type="ECO:0000256" key="1">
    <source>
        <dbReference type="ARBA" id="ARBA00004123"/>
    </source>
</evidence>
<dbReference type="FunFam" id="1.10.10.60:FF:000087">
    <property type="entry name" value="DNA methyltransferase 1-associated protein 1"/>
    <property type="match status" value="1"/>
</dbReference>
<evidence type="ECO:0000256" key="3">
    <source>
        <dbReference type="ARBA" id="ARBA00023015"/>
    </source>
</evidence>
<dbReference type="STRING" id="318479.A0A0N4U732"/>
<evidence type="ECO:0000313" key="13">
    <source>
        <dbReference type="WBParaSite" id="DME_0000277501-mRNA-1"/>
    </source>
</evidence>
<keyword evidence="12" id="KW-1185">Reference proteome</keyword>
<evidence type="ECO:0000256" key="6">
    <source>
        <dbReference type="ARBA" id="ARBA00067416"/>
    </source>
</evidence>
<dbReference type="Proteomes" id="UP000274756">
    <property type="component" value="Unassembled WGS sequence"/>
</dbReference>
<dbReference type="EMBL" id="UYYG01000001">
    <property type="protein sequence ID" value="VDN50031.1"/>
    <property type="molecule type" value="Genomic_DNA"/>
</dbReference>
<dbReference type="GO" id="GO:0000122">
    <property type="term" value="P:negative regulation of transcription by RNA polymerase II"/>
    <property type="evidence" value="ECO:0007669"/>
    <property type="project" value="TreeGrafter"/>
</dbReference>
<dbReference type="GO" id="GO:0035267">
    <property type="term" value="C:NuA4 histone acetyltransferase complex"/>
    <property type="evidence" value="ECO:0007669"/>
    <property type="project" value="InterPro"/>
</dbReference>
<evidence type="ECO:0000256" key="7">
    <source>
        <dbReference type="SAM" id="Coils"/>
    </source>
</evidence>
<dbReference type="Proteomes" id="UP000038040">
    <property type="component" value="Unplaced"/>
</dbReference>
<evidence type="ECO:0000256" key="4">
    <source>
        <dbReference type="ARBA" id="ARBA00023163"/>
    </source>
</evidence>
<sequence>MNSADAQGILGLTKDDSVVSFSGGLVDVDKKKKKVENQLKRPEGMHREVFNLLDRERNIASLMPSTTKNSGYRNQKARIGMRSVRPWFWHPFENAAREDGLQLFHWQRSDRIEAAQIYPFARFNKVINIPCFTDEEYDKYLISNKWTKTDTIHLFDLCRQFDLRWVVIVDRWEGSVKRTMEEMRERFYNAVNDLNVAKGEMTELLSYDAEHEKRRKEQLIKLWNRTDAEIEEEEMLLAELKKIEVRRRERERKAQDLQKLITAGERVSASPANNSSVHSSAAILKKKTNFRPKVSSVSAGQPSNGNFIAVSGFKCYFFLFPLVKFRGHIFRCFSSAKITFKIKSEKNLKFYYQEHSLLRFPEFRSSGAHLRSQEMKLPTNIGQKKLKNIETVIDKLKLGTPIFLYFKILFNFFKIDNLKFGFTELLPSGAEDIVTGFNELRSSVVLLQELKHMLQTAEYELESLRTRYNTLTGKTFNIEPRMRVATIGETGYRESTDMSGVPSSSRTITDMIELSSSLPQTVSHFTVLLIRKRKSNFPSSLSPGGFDSRRSRRT</sequence>
<evidence type="ECO:0000256" key="5">
    <source>
        <dbReference type="ARBA" id="ARBA00023242"/>
    </source>
</evidence>
<dbReference type="GO" id="GO:0006281">
    <property type="term" value="P:DNA repair"/>
    <property type="evidence" value="ECO:0007669"/>
    <property type="project" value="InterPro"/>
</dbReference>
<proteinExistence type="predicted"/>
<feature type="domain" description="DNA methyltransferase 1-associated 1" evidence="8">
    <location>
        <begin position="424"/>
        <end position="475"/>
    </location>
</feature>
<keyword evidence="4" id="KW-0804">Transcription</keyword>
<dbReference type="Pfam" id="PF05499">
    <property type="entry name" value="DMAP1"/>
    <property type="match status" value="3"/>
</dbReference>
<keyword evidence="3" id="KW-0805">Transcription regulation</keyword>
<evidence type="ECO:0000259" key="9">
    <source>
        <dbReference type="Pfam" id="PF16282"/>
    </source>
</evidence>
<feature type="coiled-coil region" evidence="7">
    <location>
        <begin position="447"/>
        <end position="474"/>
    </location>
</feature>
<keyword evidence="2" id="KW-0156">Chromatin regulator</keyword>
<dbReference type="PANTHER" id="PTHR12855:SF10">
    <property type="entry name" value="DNA METHYLTRANSFERASE 1-ASSOCIATED PROTEIN 1"/>
    <property type="match status" value="1"/>
</dbReference>
<dbReference type="Pfam" id="PF16282">
    <property type="entry name" value="SANT_DAMP1_like"/>
    <property type="match status" value="1"/>
</dbReference>
<dbReference type="InterPro" id="IPR008468">
    <property type="entry name" value="DMAP1"/>
</dbReference>
<dbReference type="PANTHER" id="PTHR12855">
    <property type="entry name" value="DNA METHYLTRANSFERASE 1-ASSOCIATED PROTEIN 1 FAMILY MEMBER"/>
    <property type="match status" value="1"/>
</dbReference>
<feature type="domain" description="DAMP1 SANT/Myb-like" evidence="9">
    <location>
        <begin position="118"/>
        <end position="194"/>
    </location>
</feature>
<dbReference type="AlphaFoldDB" id="A0A0N4U732"/>
<dbReference type="GO" id="GO:0003714">
    <property type="term" value="F:transcription corepressor activity"/>
    <property type="evidence" value="ECO:0007669"/>
    <property type="project" value="TreeGrafter"/>
</dbReference>
<evidence type="ECO:0000259" key="8">
    <source>
        <dbReference type="Pfam" id="PF05499"/>
    </source>
</evidence>
<evidence type="ECO:0000313" key="10">
    <source>
        <dbReference type="EMBL" id="VDN50031.1"/>
    </source>
</evidence>
<feature type="domain" description="DNA methyltransferase 1-associated 1" evidence="8">
    <location>
        <begin position="349"/>
        <end position="399"/>
    </location>
</feature>
<reference evidence="13" key="1">
    <citation type="submission" date="2017-02" db="UniProtKB">
        <authorList>
            <consortium name="WormBaseParasite"/>
        </authorList>
    </citation>
    <scope>IDENTIFICATION</scope>
</reference>
<dbReference type="WBParaSite" id="DME_0000277501-mRNA-1">
    <property type="protein sequence ID" value="DME_0000277501-mRNA-1"/>
    <property type="gene ID" value="DME_0000277501"/>
</dbReference>
<keyword evidence="5" id="KW-0539">Nucleus</keyword>
<dbReference type="GO" id="GO:0006338">
    <property type="term" value="P:chromatin remodeling"/>
    <property type="evidence" value="ECO:0007669"/>
    <property type="project" value="InterPro"/>
</dbReference>
<gene>
    <name evidence="10" type="ORF">DME_LOCUS4</name>
</gene>
<keyword evidence="7" id="KW-0175">Coiled coil</keyword>